<evidence type="ECO:0000256" key="2">
    <source>
        <dbReference type="ARBA" id="ARBA00022552"/>
    </source>
</evidence>
<keyword evidence="6 7" id="KW-0694">RNA-binding</keyword>
<dbReference type="PROSITE" id="PS51689">
    <property type="entry name" value="SAM_RNA_A_N6_MT"/>
    <property type="match status" value="1"/>
</dbReference>
<dbReference type="SUPFAM" id="SSF53335">
    <property type="entry name" value="S-adenosyl-L-methionine-dependent methyltransferases"/>
    <property type="match status" value="1"/>
</dbReference>
<dbReference type="Proteomes" id="UP000587760">
    <property type="component" value="Unassembled WGS sequence"/>
</dbReference>
<organism evidence="10 11">
    <name type="scientific">Spirochaeta isovalerica</name>
    <dbReference type="NCBI Taxonomy" id="150"/>
    <lineage>
        <taxon>Bacteria</taxon>
        <taxon>Pseudomonadati</taxon>
        <taxon>Spirochaetota</taxon>
        <taxon>Spirochaetia</taxon>
        <taxon>Spirochaetales</taxon>
        <taxon>Spirochaetaceae</taxon>
        <taxon>Spirochaeta</taxon>
    </lineage>
</organism>
<dbReference type="CDD" id="cd02440">
    <property type="entry name" value="AdoMet_MTases"/>
    <property type="match status" value="1"/>
</dbReference>
<dbReference type="SMART" id="SM00650">
    <property type="entry name" value="rADc"/>
    <property type="match status" value="1"/>
</dbReference>
<feature type="binding site" evidence="7 8">
    <location>
        <position position="37"/>
    </location>
    <ligand>
        <name>S-adenosyl-L-methionine</name>
        <dbReference type="ChEBI" id="CHEBI:59789"/>
    </ligand>
</feature>
<evidence type="ECO:0000256" key="7">
    <source>
        <dbReference type="HAMAP-Rule" id="MF_00607"/>
    </source>
</evidence>
<keyword evidence="2 7" id="KW-0698">rRNA processing</keyword>
<dbReference type="PROSITE" id="PS01131">
    <property type="entry name" value="RRNA_A_DIMETH"/>
    <property type="match status" value="1"/>
</dbReference>
<gene>
    <name evidence="7" type="primary">rsmA</name>
    <name evidence="7" type="synonym">ksgA</name>
    <name evidence="10" type="ORF">HNR50_002283</name>
</gene>
<keyword evidence="1 7" id="KW-0963">Cytoplasm</keyword>
<dbReference type="GO" id="GO:0052908">
    <property type="term" value="F:16S rRNA (adenine(1518)-N(6)/adenine(1519)-N(6))-dimethyltransferase activity"/>
    <property type="evidence" value="ECO:0007669"/>
    <property type="project" value="UniProtKB-EC"/>
</dbReference>
<evidence type="ECO:0000259" key="9">
    <source>
        <dbReference type="SMART" id="SM00650"/>
    </source>
</evidence>
<dbReference type="NCBIfam" id="TIGR00755">
    <property type="entry name" value="ksgA"/>
    <property type="match status" value="1"/>
</dbReference>
<dbReference type="Gene3D" id="3.40.50.150">
    <property type="entry name" value="Vaccinia Virus protein VP39"/>
    <property type="match status" value="1"/>
</dbReference>
<evidence type="ECO:0000256" key="4">
    <source>
        <dbReference type="ARBA" id="ARBA00022679"/>
    </source>
</evidence>
<evidence type="ECO:0000256" key="5">
    <source>
        <dbReference type="ARBA" id="ARBA00022691"/>
    </source>
</evidence>
<keyword evidence="4 7" id="KW-0808">Transferase</keyword>
<reference evidence="10 11" key="1">
    <citation type="submission" date="2020-08" db="EMBL/GenBank/DDBJ databases">
        <title>Genomic Encyclopedia of Type Strains, Phase IV (KMG-IV): sequencing the most valuable type-strain genomes for metagenomic binning, comparative biology and taxonomic classification.</title>
        <authorList>
            <person name="Goeker M."/>
        </authorList>
    </citation>
    <scope>NUCLEOTIDE SEQUENCE [LARGE SCALE GENOMIC DNA]</scope>
    <source>
        <strain evidence="10 11">DSM 2461</strain>
    </source>
</reference>
<dbReference type="InterPro" id="IPR029063">
    <property type="entry name" value="SAM-dependent_MTases_sf"/>
</dbReference>
<dbReference type="InterPro" id="IPR020596">
    <property type="entry name" value="rRNA_Ade_Mease_Trfase_CS"/>
</dbReference>
<evidence type="ECO:0000313" key="11">
    <source>
        <dbReference type="Proteomes" id="UP000587760"/>
    </source>
</evidence>
<dbReference type="EMBL" id="JACHGJ010000003">
    <property type="protein sequence ID" value="MBB6480620.1"/>
    <property type="molecule type" value="Genomic_DNA"/>
</dbReference>
<dbReference type="PANTHER" id="PTHR11727">
    <property type="entry name" value="DIMETHYLADENOSINE TRANSFERASE"/>
    <property type="match status" value="1"/>
</dbReference>
<dbReference type="InterPro" id="IPR020598">
    <property type="entry name" value="rRNA_Ade_methylase_Trfase_N"/>
</dbReference>
<dbReference type="PANTHER" id="PTHR11727:SF7">
    <property type="entry name" value="DIMETHYLADENOSINE TRANSFERASE-RELATED"/>
    <property type="match status" value="1"/>
</dbReference>
<feature type="domain" description="Ribosomal RNA adenine methylase transferase N-terminal" evidence="9">
    <location>
        <begin position="42"/>
        <end position="213"/>
    </location>
</feature>
<evidence type="ECO:0000256" key="6">
    <source>
        <dbReference type="ARBA" id="ARBA00022884"/>
    </source>
</evidence>
<comment type="catalytic activity">
    <reaction evidence="7">
        <text>adenosine(1518)/adenosine(1519) in 16S rRNA + 4 S-adenosyl-L-methionine = N(6)-dimethyladenosine(1518)/N(6)-dimethyladenosine(1519) in 16S rRNA + 4 S-adenosyl-L-homocysteine + 4 H(+)</text>
        <dbReference type="Rhea" id="RHEA:19609"/>
        <dbReference type="Rhea" id="RHEA-COMP:10232"/>
        <dbReference type="Rhea" id="RHEA-COMP:10233"/>
        <dbReference type="ChEBI" id="CHEBI:15378"/>
        <dbReference type="ChEBI" id="CHEBI:57856"/>
        <dbReference type="ChEBI" id="CHEBI:59789"/>
        <dbReference type="ChEBI" id="CHEBI:74411"/>
        <dbReference type="ChEBI" id="CHEBI:74493"/>
        <dbReference type="EC" id="2.1.1.182"/>
    </reaction>
</comment>
<evidence type="ECO:0000256" key="3">
    <source>
        <dbReference type="ARBA" id="ARBA00022603"/>
    </source>
</evidence>
<protein>
    <recommendedName>
        <fullName evidence="7">Ribosomal RNA small subunit methyltransferase A</fullName>
        <ecNumber evidence="7">2.1.1.182</ecNumber>
    </recommendedName>
    <alternativeName>
        <fullName evidence="7">16S rRNA (adenine(1518)-N(6)/adenine(1519)-N(6))-dimethyltransferase</fullName>
    </alternativeName>
    <alternativeName>
        <fullName evidence="7">16S rRNA dimethyladenosine transferase</fullName>
    </alternativeName>
    <alternativeName>
        <fullName evidence="7">16S rRNA dimethylase</fullName>
    </alternativeName>
    <alternativeName>
        <fullName evidence="7">S-adenosylmethionine-6-N', N'-adenosyl(rRNA) dimethyltransferase</fullName>
    </alternativeName>
</protein>
<feature type="binding site" evidence="7 8">
    <location>
        <position position="62"/>
    </location>
    <ligand>
        <name>S-adenosyl-L-methionine</name>
        <dbReference type="ChEBI" id="CHEBI:59789"/>
    </ligand>
</feature>
<dbReference type="InterPro" id="IPR023165">
    <property type="entry name" value="rRNA_Ade_diMease-like_C"/>
</dbReference>
<feature type="binding site" evidence="7 8">
    <location>
        <position position="128"/>
    </location>
    <ligand>
        <name>S-adenosyl-L-methionine</name>
        <dbReference type="ChEBI" id="CHEBI:59789"/>
    </ligand>
</feature>
<dbReference type="InterPro" id="IPR001737">
    <property type="entry name" value="KsgA/Erm"/>
</dbReference>
<comment type="caution">
    <text evidence="10">The sequence shown here is derived from an EMBL/GenBank/DDBJ whole genome shotgun (WGS) entry which is preliminary data.</text>
</comment>
<dbReference type="Pfam" id="PF00398">
    <property type="entry name" value="RrnaAD"/>
    <property type="match status" value="1"/>
</dbReference>
<dbReference type="Gene3D" id="1.10.8.100">
    <property type="entry name" value="Ribosomal RNA adenine dimethylase-like, domain 2"/>
    <property type="match status" value="1"/>
</dbReference>
<evidence type="ECO:0000256" key="8">
    <source>
        <dbReference type="PROSITE-ProRule" id="PRU01026"/>
    </source>
</evidence>
<name>A0A841RC89_9SPIO</name>
<comment type="function">
    <text evidence="7">Specifically dimethylates two adjacent adenosines (A1518 and A1519) in the loop of a conserved hairpin near the 3'-end of 16S rRNA in the 30S particle. May play a critical role in biogenesis of 30S subunits.</text>
</comment>
<dbReference type="EC" id="2.1.1.182" evidence="7"/>
<dbReference type="RefSeq" id="WP_184746877.1">
    <property type="nucleotide sequence ID" value="NZ_JACHGJ010000003.1"/>
</dbReference>
<feature type="binding site" evidence="7 8">
    <location>
        <position position="83"/>
    </location>
    <ligand>
        <name>S-adenosyl-L-methionine</name>
        <dbReference type="ChEBI" id="CHEBI:59789"/>
    </ligand>
</feature>
<keyword evidence="3 7" id="KW-0489">Methyltransferase</keyword>
<feature type="binding site" evidence="7 8">
    <location>
        <position position="35"/>
    </location>
    <ligand>
        <name>S-adenosyl-L-methionine</name>
        <dbReference type="ChEBI" id="CHEBI:59789"/>
    </ligand>
</feature>
<keyword evidence="11" id="KW-1185">Reference proteome</keyword>
<evidence type="ECO:0000256" key="1">
    <source>
        <dbReference type="ARBA" id="ARBA00022490"/>
    </source>
</evidence>
<proteinExistence type="inferred from homology"/>
<dbReference type="GO" id="GO:0005829">
    <property type="term" value="C:cytosol"/>
    <property type="evidence" value="ECO:0007669"/>
    <property type="project" value="TreeGrafter"/>
</dbReference>
<accession>A0A841RC89</accession>
<comment type="subcellular location">
    <subcellularLocation>
        <location evidence="7">Cytoplasm</location>
    </subcellularLocation>
</comment>
<dbReference type="InterPro" id="IPR011530">
    <property type="entry name" value="rRNA_adenine_dimethylase"/>
</dbReference>
<feature type="binding site" evidence="7 8">
    <location>
        <position position="107"/>
    </location>
    <ligand>
        <name>S-adenosyl-L-methionine</name>
        <dbReference type="ChEBI" id="CHEBI:59789"/>
    </ligand>
</feature>
<keyword evidence="5 7" id="KW-0949">S-adenosyl-L-methionine</keyword>
<sequence length="296" mass="33236">MEEERNLNLNYDSPTEIKALLELMGLGPRKKWSQNFLINRNARQRLVDTLEIHEGDRIWEIGPGLGAITKHILEKKADLTVFEIDPGYIEYLSMAFADEKVKVVKGDVIKTWKDEYEISGSPEGVIGNFPYNAASAIIASFIENRTFPRQLAAIVQSEMADRVTARPGTKNYSSFSIICQYACDVKDAGAIGSGSFYPKPNVSSKIIKMTPRKDAVELLDPELFFILVRDCFSSRRKTLQNNLKNAAARRLQKYGTELLFHGFESQGIALSARAETVTVDQYAAIANEISRQFKAQ</sequence>
<dbReference type="HAMAP" id="MF_00607">
    <property type="entry name" value="16SrRNA_methyltr_A"/>
    <property type="match status" value="1"/>
</dbReference>
<dbReference type="AlphaFoldDB" id="A0A841RC89"/>
<comment type="similarity">
    <text evidence="7">Belongs to the class I-like SAM-binding methyltransferase superfamily. rRNA adenine N(6)-methyltransferase family. RsmA subfamily.</text>
</comment>
<evidence type="ECO:0000313" key="10">
    <source>
        <dbReference type="EMBL" id="MBB6480620.1"/>
    </source>
</evidence>
<dbReference type="GO" id="GO:0003723">
    <property type="term" value="F:RNA binding"/>
    <property type="evidence" value="ECO:0007669"/>
    <property type="project" value="UniProtKB-UniRule"/>
</dbReference>